<dbReference type="RefSeq" id="WP_251608902.1">
    <property type="nucleotide sequence ID" value="NZ_JAMQJY010000001.1"/>
</dbReference>
<reference evidence="3" key="1">
    <citation type="submission" date="2022-06" db="EMBL/GenBank/DDBJ databases">
        <title>Alkalicoccobacillus porphyridii sp. nov., isolated from a marine red alga, Porphyridium purpureum and reclassification of Shouchella plakortidis and Shouchella gibsonii as Alkalicoccobacillus plakortidis comb. nov. and Alkalicoccobacillus gibsonii comb. nov.</title>
        <authorList>
            <person name="Kim K.H."/>
            <person name="Lee J.K."/>
            <person name="Han D.M."/>
            <person name="Baek J.H."/>
            <person name="Jeon C.O."/>
        </authorList>
    </citation>
    <scope>NUCLEOTIDE SEQUENCE</scope>
    <source>
        <strain evidence="3">DSM 19153</strain>
    </source>
</reference>
<accession>A0ABT0XFA5</accession>
<name>A0ABT0XFA5_9BACI</name>
<dbReference type="PANTHER" id="PTHR33434">
    <property type="entry name" value="DEGV DOMAIN-CONTAINING PROTEIN DR_1986-RELATED"/>
    <property type="match status" value="1"/>
</dbReference>
<dbReference type="Proteomes" id="UP001203665">
    <property type="component" value="Unassembled WGS sequence"/>
</dbReference>
<dbReference type="InterPro" id="IPR050270">
    <property type="entry name" value="DegV_domain_contain"/>
</dbReference>
<dbReference type="PANTHER" id="PTHR33434:SF8">
    <property type="entry name" value="DEGV DOMAIN-CONTAINING PROTEIN SPR1019"/>
    <property type="match status" value="1"/>
</dbReference>
<dbReference type="InterPro" id="IPR043168">
    <property type="entry name" value="DegV_C"/>
</dbReference>
<dbReference type="InterPro" id="IPR003797">
    <property type="entry name" value="DegV"/>
</dbReference>
<organism evidence="3 4">
    <name type="scientific">Alkalicoccobacillus plakortidis</name>
    <dbReference type="NCBI Taxonomy" id="444060"/>
    <lineage>
        <taxon>Bacteria</taxon>
        <taxon>Bacillati</taxon>
        <taxon>Bacillota</taxon>
        <taxon>Bacilli</taxon>
        <taxon>Bacillales</taxon>
        <taxon>Bacillaceae</taxon>
        <taxon>Alkalicoccobacillus</taxon>
    </lineage>
</organism>
<protein>
    <submittedName>
        <fullName evidence="3">DegV family protein</fullName>
    </submittedName>
</protein>
<comment type="function">
    <text evidence="1">May bind long-chain fatty acids, such as palmitate, and may play a role in lipid transport or fatty acid metabolism.</text>
</comment>
<sequence>MLMIKIVTDSTCDLPKEILKKLDIYVVPLTIQANGESYLDGVDLSPKEFVDLLAISNDLPKSSQPSVGSFLDVYDQIESDYPGVEILSIHMTEKMSGTYRSAELAAEQSKANVMVIDSAFISGALAFQVEEAAQMAIEEKPMGAILTQLQNVRDQSHLYIMVDTLEYLVKGGRIGKGKALLGSLLKVKPLASLDNGEYTPIKNMRTHKQVIDYLTEGFAHATKGKVIKKVSISHIEAEGLANRLLDSLKAIAGNFPYAINITSPIISTHTGPGAIALMYYTD</sequence>
<dbReference type="PROSITE" id="PS51482">
    <property type="entry name" value="DEGV"/>
    <property type="match status" value="1"/>
</dbReference>
<dbReference type="SUPFAM" id="SSF82549">
    <property type="entry name" value="DAK1/DegV-like"/>
    <property type="match status" value="1"/>
</dbReference>
<keyword evidence="2" id="KW-0446">Lipid-binding</keyword>
<evidence type="ECO:0000313" key="3">
    <source>
        <dbReference type="EMBL" id="MCM2674581.1"/>
    </source>
</evidence>
<evidence type="ECO:0000313" key="4">
    <source>
        <dbReference type="Proteomes" id="UP001203665"/>
    </source>
</evidence>
<dbReference type="EMBL" id="JAMQJY010000001">
    <property type="protein sequence ID" value="MCM2674581.1"/>
    <property type="molecule type" value="Genomic_DNA"/>
</dbReference>
<gene>
    <name evidence="3" type="ORF">NDM98_03025</name>
</gene>
<dbReference type="NCBIfam" id="TIGR00762">
    <property type="entry name" value="DegV"/>
    <property type="match status" value="1"/>
</dbReference>
<dbReference type="Gene3D" id="3.30.1180.10">
    <property type="match status" value="1"/>
</dbReference>
<evidence type="ECO:0000256" key="2">
    <source>
        <dbReference type="ARBA" id="ARBA00023121"/>
    </source>
</evidence>
<keyword evidence="4" id="KW-1185">Reference proteome</keyword>
<dbReference type="Pfam" id="PF02645">
    <property type="entry name" value="DegV"/>
    <property type="match status" value="1"/>
</dbReference>
<proteinExistence type="predicted"/>
<comment type="caution">
    <text evidence="3">The sequence shown here is derived from an EMBL/GenBank/DDBJ whole genome shotgun (WGS) entry which is preliminary data.</text>
</comment>
<dbReference type="Gene3D" id="3.40.50.10170">
    <property type="match status" value="1"/>
</dbReference>
<evidence type="ECO:0000256" key="1">
    <source>
        <dbReference type="ARBA" id="ARBA00003238"/>
    </source>
</evidence>